<dbReference type="Gene3D" id="3.40.50.20">
    <property type="match status" value="1"/>
</dbReference>
<dbReference type="SUPFAM" id="SSF51161">
    <property type="entry name" value="Trimeric LpxA-like enzymes"/>
    <property type="match status" value="1"/>
</dbReference>
<dbReference type="PANTHER" id="PTHR43300:SF7">
    <property type="entry name" value="UDP-N-ACETYLBACILLOSAMINE N-ACETYLTRANSFERASE"/>
    <property type="match status" value="1"/>
</dbReference>
<evidence type="ECO:0000259" key="2">
    <source>
        <dbReference type="Pfam" id="PF17836"/>
    </source>
</evidence>
<dbReference type="NCBIfam" id="TIGR03570">
    <property type="entry name" value="NeuD_NnaD"/>
    <property type="match status" value="1"/>
</dbReference>
<protein>
    <recommendedName>
        <fullName evidence="2">PglD N-terminal domain-containing protein</fullName>
    </recommendedName>
</protein>
<dbReference type="InterPro" id="IPR041561">
    <property type="entry name" value="PglD_N"/>
</dbReference>
<name>A0ABX4F3E5_9BORD</name>
<dbReference type="PANTHER" id="PTHR43300">
    <property type="entry name" value="ACETYLTRANSFERASE"/>
    <property type="match status" value="1"/>
</dbReference>
<dbReference type="RefSeq" id="WP_094830635.1">
    <property type="nucleotide sequence ID" value="NZ_NEVR01000001.1"/>
</dbReference>
<dbReference type="EMBL" id="NEVR01000001">
    <property type="protein sequence ID" value="OZI68285.1"/>
    <property type="molecule type" value="Genomic_DNA"/>
</dbReference>
<dbReference type="InterPro" id="IPR001451">
    <property type="entry name" value="Hexapep"/>
</dbReference>
<dbReference type="Pfam" id="PF00132">
    <property type="entry name" value="Hexapep"/>
    <property type="match status" value="1"/>
</dbReference>
<accession>A0ABX4F3E5</accession>
<dbReference type="InterPro" id="IPR020019">
    <property type="entry name" value="AcTrfase_PglD-like"/>
</dbReference>
<evidence type="ECO:0000313" key="4">
    <source>
        <dbReference type="Proteomes" id="UP000216354"/>
    </source>
</evidence>
<organism evidence="3 4">
    <name type="scientific">Bordetella genomosp. 1</name>
    <dbReference type="NCBI Taxonomy" id="1395607"/>
    <lineage>
        <taxon>Bacteria</taxon>
        <taxon>Pseudomonadati</taxon>
        <taxon>Pseudomonadota</taxon>
        <taxon>Betaproteobacteria</taxon>
        <taxon>Burkholderiales</taxon>
        <taxon>Alcaligenaceae</taxon>
        <taxon>Bordetella</taxon>
    </lineage>
</organism>
<gene>
    <name evidence="3" type="ORF">CAL27_02085</name>
</gene>
<comment type="caution">
    <text evidence="3">The sequence shown here is derived from an EMBL/GenBank/DDBJ whole genome shotgun (WGS) entry which is preliminary data.</text>
</comment>
<dbReference type="Proteomes" id="UP000216354">
    <property type="component" value="Unassembled WGS sequence"/>
</dbReference>
<proteinExistence type="inferred from homology"/>
<keyword evidence="4" id="KW-1185">Reference proteome</keyword>
<dbReference type="InterPro" id="IPR011004">
    <property type="entry name" value="Trimer_LpxA-like_sf"/>
</dbReference>
<sequence>MPTDPIYLVGSGGHAKVVLDALLRATPGCAVELLDQNPDRHGAVVLGRSVSAPFEVSRVRGHRFHVAIGANDVRQRLTQALTAAGGQALTIIHPDASVSSHATLGPGSFVAARGVLGPGATAGEGVIINHGAVVDHDCTVGDFCHVAPQASLAGSVRTAERVLFGAGANVLPGVQIGAGAIVGAGAVVTGNVPENATWVGVPARPVGEAK</sequence>
<dbReference type="CDD" id="cd03360">
    <property type="entry name" value="LbH_AT_putative"/>
    <property type="match status" value="1"/>
</dbReference>
<dbReference type="Pfam" id="PF17836">
    <property type="entry name" value="PglD_N"/>
    <property type="match status" value="1"/>
</dbReference>
<evidence type="ECO:0000313" key="3">
    <source>
        <dbReference type="EMBL" id="OZI68285.1"/>
    </source>
</evidence>
<reference evidence="3 4" key="1">
    <citation type="submission" date="2017-05" db="EMBL/GenBank/DDBJ databases">
        <title>Complete and WGS of Bordetella genogroups.</title>
        <authorList>
            <person name="Spilker T."/>
            <person name="Lipuma J."/>
        </authorList>
    </citation>
    <scope>NUCLEOTIDE SEQUENCE [LARGE SCALE GENOMIC DNA]</scope>
    <source>
        <strain evidence="3 4">AU9795</strain>
    </source>
</reference>
<feature type="domain" description="PglD N-terminal" evidence="2">
    <location>
        <begin position="6"/>
        <end position="80"/>
    </location>
</feature>
<dbReference type="Gene3D" id="2.160.10.10">
    <property type="entry name" value="Hexapeptide repeat proteins"/>
    <property type="match status" value="1"/>
</dbReference>
<comment type="similarity">
    <text evidence="1">Belongs to the transferase hexapeptide repeat family.</text>
</comment>
<evidence type="ECO:0000256" key="1">
    <source>
        <dbReference type="ARBA" id="ARBA00007274"/>
    </source>
</evidence>
<dbReference type="InterPro" id="IPR050179">
    <property type="entry name" value="Trans_hexapeptide_repeat"/>
</dbReference>